<proteinExistence type="predicted"/>
<gene>
    <name evidence="2" type="ORF">ABHF33_07350</name>
</gene>
<dbReference type="AlphaFoldDB" id="A0AAU7FE88"/>
<feature type="signal peptide" evidence="1">
    <location>
        <begin position="1"/>
        <end position="19"/>
    </location>
</feature>
<evidence type="ECO:0000313" key="2">
    <source>
        <dbReference type="EMBL" id="XBM02071.1"/>
    </source>
</evidence>
<accession>A0AAU7FE88</accession>
<reference evidence="2" key="1">
    <citation type="submission" date="2024-05" db="EMBL/GenBank/DDBJ databases">
        <authorList>
            <person name="Yang L."/>
            <person name="Pan L."/>
        </authorList>
    </citation>
    <scope>NUCLEOTIDE SEQUENCE</scope>
    <source>
        <strain evidence="2">FCG-7</strain>
    </source>
</reference>
<dbReference type="EMBL" id="CP157355">
    <property type="protein sequence ID" value="XBM02071.1"/>
    <property type="molecule type" value="Genomic_DNA"/>
</dbReference>
<dbReference type="RefSeq" id="WP_348946343.1">
    <property type="nucleotide sequence ID" value="NZ_CP157355.1"/>
</dbReference>
<name>A0AAU7FE88_9NEIS</name>
<feature type="chain" id="PRO_5043526270" description="Copper chaperone PCu(A)C" evidence="1">
    <location>
        <begin position="20"/>
        <end position="123"/>
    </location>
</feature>
<keyword evidence="1" id="KW-0732">Signal</keyword>
<evidence type="ECO:0008006" key="3">
    <source>
        <dbReference type="Google" id="ProtNLM"/>
    </source>
</evidence>
<sequence length="123" mass="12874">MKKTLIAFGFVLAANLAFADGDMKPMHNGVMAEATSGNRAELSLDGNMLMIYLSDHAGKAVAAKGVAAELTLLNGSEKQTVKLMPMGDGLMATGQYKAVAGTKALLKVTLPGKAAEQFRFALK</sequence>
<protein>
    <recommendedName>
        <fullName evidence="3">Copper chaperone PCu(A)C</fullName>
    </recommendedName>
</protein>
<organism evidence="2">
    <name type="scientific">Chitinibacter mangrovi</name>
    <dbReference type="NCBI Taxonomy" id="3153927"/>
    <lineage>
        <taxon>Bacteria</taxon>
        <taxon>Pseudomonadati</taxon>
        <taxon>Pseudomonadota</taxon>
        <taxon>Betaproteobacteria</taxon>
        <taxon>Neisseriales</taxon>
        <taxon>Chitinibacteraceae</taxon>
        <taxon>Chitinibacter</taxon>
    </lineage>
</organism>
<evidence type="ECO:0000256" key="1">
    <source>
        <dbReference type="SAM" id="SignalP"/>
    </source>
</evidence>
<dbReference type="KEGG" id="cmav:ABHF33_07350"/>